<organism evidence="1">
    <name type="scientific">Schistosoma japonicum</name>
    <name type="common">Blood fluke</name>
    <dbReference type="NCBI Taxonomy" id="6182"/>
    <lineage>
        <taxon>Eukaryota</taxon>
        <taxon>Metazoa</taxon>
        <taxon>Spiralia</taxon>
        <taxon>Lophotrochozoa</taxon>
        <taxon>Platyhelminthes</taxon>
        <taxon>Trematoda</taxon>
        <taxon>Digenea</taxon>
        <taxon>Strigeidida</taxon>
        <taxon>Schistosomatoidea</taxon>
        <taxon>Schistosomatidae</taxon>
        <taxon>Schistosoma</taxon>
    </lineage>
</organism>
<dbReference type="AlphaFoldDB" id="Q5BW81"/>
<name>Q5BW81_SCHJA</name>
<reference evidence="1" key="1">
    <citation type="submission" date="2005-03" db="EMBL/GenBank/DDBJ databases">
        <authorList>
            <person name="Han Z."/>
        </authorList>
    </citation>
    <scope>NUCLEOTIDE SEQUENCE</scope>
</reference>
<reference evidence="1" key="2">
    <citation type="journal article" date="2006" name="PLoS Pathog.">
        <title>New perspectives on host-parasite interplay by comparative transcriptomic and proteomic analyses of Schistosoma japonicum.</title>
        <authorList>
            <person name="Liu F."/>
            <person name="Lu J."/>
            <person name="Hu W."/>
            <person name="Wang S.Y."/>
            <person name="Cui S.J."/>
            <person name="Chi M."/>
            <person name="Yan Q."/>
            <person name="Wang X.R."/>
            <person name="Song H.D."/>
            <person name="Xu X.N."/>
            <person name="Wang J.J."/>
            <person name="Zhang X.L."/>
            <person name="Zhang X."/>
            <person name="Wang Z.Q."/>
            <person name="Xue C.L."/>
            <person name="Brindley P.J."/>
            <person name="McManus D.P."/>
            <person name="Yang P.Y."/>
            <person name="Feng Z."/>
            <person name="Chen Z."/>
            <person name="Han Z.G."/>
        </authorList>
    </citation>
    <scope>NUCLEOTIDE SEQUENCE</scope>
</reference>
<dbReference type="EMBL" id="AY812455">
    <property type="protein sequence ID" value="AAX28344.1"/>
    <property type="molecule type" value="mRNA"/>
</dbReference>
<protein>
    <submittedName>
        <fullName evidence="1">Uncharacterized protein</fullName>
    </submittedName>
</protein>
<proteinExistence type="evidence at transcript level"/>
<accession>Q5BW81</accession>
<sequence length="28" mass="3222">MDASTMDTLCYTTMWSYCNQIRSVSVVD</sequence>
<evidence type="ECO:0000313" key="1">
    <source>
        <dbReference type="EMBL" id="AAX28344.1"/>
    </source>
</evidence>